<evidence type="ECO:0008006" key="4">
    <source>
        <dbReference type="Google" id="ProtNLM"/>
    </source>
</evidence>
<dbReference type="STRING" id="231916.A0A409VM77"/>
<reference evidence="2 3" key="1">
    <citation type="journal article" date="2018" name="Evol. Lett.">
        <title>Horizontal gene cluster transfer increased hallucinogenic mushroom diversity.</title>
        <authorList>
            <person name="Reynolds H.T."/>
            <person name="Vijayakumar V."/>
            <person name="Gluck-Thaler E."/>
            <person name="Korotkin H.B."/>
            <person name="Matheny P.B."/>
            <person name="Slot J.C."/>
        </authorList>
    </citation>
    <scope>NUCLEOTIDE SEQUENCE [LARGE SCALE GENOMIC DNA]</scope>
    <source>
        <strain evidence="2 3">SRW20</strain>
    </source>
</reference>
<keyword evidence="3" id="KW-1185">Reference proteome</keyword>
<comment type="caution">
    <text evidence="2">The sequence shown here is derived from an EMBL/GenBank/DDBJ whole genome shotgun (WGS) entry which is preliminary data.</text>
</comment>
<protein>
    <recommendedName>
        <fullName evidence="4">Glucose receptor Git3 N-terminal domain-containing protein</fullName>
    </recommendedName>
</protein>
<keyword evidence="1" id="KW-0812">Transmembrane</keyword>
<dbReference type="OrthoDB" id="100006at2759"/>
<feature type="transmembrane region" description="Helical" evidence="1">
    <location>
        <begin position="20"/>
        <end position="41"/>
    </location>
</feature>
<proteinExistence type="predicted"/>
<keyword evidence="1" id="KW-0472">Membrane</keyword>
<dbReference type="AlphaFoldDB" id="A0A409VM77"/>
<dbReference type="Proteomes" id="UP000284706">
    <property type="component" value="Unassembled WGS sequence"/>
</dbReference>
<organism evidence="2 3">
    <name type="scientific">Gymnopilus dilepis</name>
    <dbReference type="NCBI Taxonomy" id="231916"/>
    <lineage>
        <taxon>Eukaryota</taxon>
        <taxon>Fungi</taxon>
        <taxon>Dikarya</taxon>
        <taxon>Basidiomycota</taxon>
        <taxon>Agaricomycotina</taxon>
        <taxon>Agaricomycetes</taxon>
        <taxon>Agaricomycetidae</taxon>
        <taxon>Agaricales</taxon>
        <taxon>Agaricineae</taxon>
        <taxon>Hymenogastraceae</taxon>
        <taxon>Gymnopilus</taxon>
    </lineage>
</organism>
<evidence type="ECO:0000313" key="2">
    <source>
        <dbReference type="EMBL" id="PPQ67343.1"/>
    </source>
</evidence>
<keyword evidence="1" id="KW-1133">Transmembrane helix</keyword>
<name>A0A409VM77_9AGAR</name>
<gene>
    <name evidence="2" type="ORF">CVT26_007264</name>
</gene>
<feature type="transmembrane region" description="Helical" evidence="1">
    <location>
        <begin position="53"/>
        <end position="79"/>
    </location>
</feature>
<dbReference type="InParanoid" id="A0A409VM77"/>
<evidence type="ECO:0000256" key="1">
    <source>
        <dbReference type="SAM" id="Phobius"/>
    </source>
</evidence>
<accession>A0A409VM77</accession>
<sequence length="107" mass="11493">MSTSMFFQTVLPYTSGEQAGVTIIGLAGLTSLTAVLFLFIFKPPKRKTFESTYMFGFILSLLFANVLQSIGDVIVFRWVAMGAVKAGSLCSAQAGIKQVGNVGTSIW</sequence>
<dbReference type="EMBL" id="NHYE01005613">
    <property type="protein sequence ID" value="PPQ67343.1"/>
    <property type="molecule type" value="Genomic_DNA"/>
</dbReference>
<evidence type="ECO:0000313" key="3">
    <source>
        <dbReference type="Proteomes" id="UP000284706"/>
    </source>
</evidence>